<dbReference type="Pfam" id="PF01590">
    <property type="entry name" value="GAF"/>
    <property type="match status" value="1"/>
</dbReference>
<name>A0A8B6X377_9BURK</name>
<evidence type="ECO:0000313" key="8">
    <source>
        <dbReference type="RefSeq" id="WP_028311119.1"/>
    </source>
</evidence>
<protein>
    <submittedName>
        <fullName evidence="8">Sigma-54-dependent Fis family transcriptional regulator</fullName>
    </submittedName>
</protein>
<dbReference type="InterPro" id="IPR025944">
    <property type="entry name" value="Sigma_54_int_dom_CS"/>
</dbReference>
<dbReference type="InterPro" id="IPR003018">
    <property type="entry name" value="GAF"/>
</dbReference>
<dbReference type="InterPro" id="IPR002197">
    <property type="entry name" value="HTH_Fis"/>
</dbReference>
<dbReference type="InterPro" id="IPR000014">
    <property type="entry name" value="PAS"/>
</dbReference>
<feature type="domain" description="Sigma-54 factor interaction" evidence="6">
    <location>
        <begin position="407"/>
        <end position="620"/>
    </location>
</feature>
<dbReference type="Gene3D" id="3.30.450.20">
    <property type="entry name" value="PAS domain"/>
    <property type="match status" value="1"/>
</dbReference>
<organism evidence="7 8">
    <name type="scientific">Derxia gummosa DSM 723</name>
    <dbReference type="NCBI Taxonomy" id="1121388"/>
    <lineage>
        <taxon>Bacteria</taxon>
        <taxon>Pseudomonadati</taxon>
        <taxon>Pseudomonadota</taxon>
        <taxon>Betaproteobacteria</taxon>
        <taxon>Burkholderiales</taxon>
        <taxon>Alcaligenaceae</taxon>
        <taxon>Derxia</taxon>
    </lineage>
</organism>
<evidence type="ECO:0000313" key="7">
    <source>
        <dbReference type="Proteomes" id="UP000675920"/>
    </source>
</evidence>
<dbReference type="GO" id="GO:0006355">
    <property type="term" value="P:regulation of DNA-templated transcription"/>
    <property type="evidence" value="ECO:0007669"/>
    <property type="project" value="InterPro"/>
</dbReference>
<dbReference type="Proteomes" id="UP000675920">
    <property type="component" value="Unplaced"/>
</dbReference>
<dbReference type="RefSeq" id="WP_028311119.1">
    <property type="nucleotide sequence ID" value="NZ_AXWS01000008.1"/>
</dbReference>
<dbReference type="Gene3D" id="3.40.50.300">
    <property type="entry name" value="P-loop containing nucleotide triphosphate hydrolases"/>
    <property type="match status" value="1"/>
</dbReference>
<dbReference type="GO" id="GO:0043565">
    <property type="term" value="F:sequence-specific DNA binding"/>
    <property type="evidence" value="ECO:0007669"/>
    <property type="project" value="InterPro"/>
</dbReference>
<dbReference type="PROSITE" id="PS00688">
    <property type="entry name" value="SIGMA54_INTERACT_3"/>
    <property type="match status" value="1"/>
</dbReference>
<dbReference type="PROSITE" id="PS00675">
    <property type="entry name" value="SIGMA54_INTERACT_1"/>
    <property type="match status" value="1"/>
</dbReference>
<dbReference type="PROSITE" id="PS00676">
    <property type="entry name" value="SIGMA54_INTERACT_2"/>
    <property type="match status" value="1"/>
</dbReference>
<keyword evidence="4" id="KW-0238">DNA-binding</keyword>
<dbReference type="InterPro" id="IPR025662">
    <property type="entry name" value="Sigma_54_int_dom_ATP-bd_1"/>
</dbReference>
<dbReference type="SMART" id="SM00382">
    <property type="entry name" value="AAA"/>
    <property type="match status" value="1"/>
</dbReference>
<evidence type="ECO:0000256" key="1">
    <source>
        <dbReference type="ARBA" id="ARBA00022741"/>
    </source>
</evidence>
<dbReference type="Pfam" id="PF25601">
    <property type="entry name" value="AAA_lid_14"/>
    <property type="match status" value="1"/>
</dbReference>
<dbReference type="PANTHER" id="PTHR32071:SF77">
    <property type="entry name" value="TRANSCRIPTIONAL REGULATORY PROTEIN"/>
    <property type="match status" value="1"/>
</dbReference>
<reference evidence="8" key="2">
    <citation type="journal article" date="2001" name="J. Bacteriol.">
        <title>Regulation of the acetoin catabolic pathway is controlled by sigma L in Bacillus subtilis.</title>
        <authorList>
            <person name="Ali N.O."/>
            <person name="Bignon J."/>
            <person name="Rapoport G."/>
            <person name="Debarbouille M."/>
        </authorList>
    </citation>
    <scope>NUCLEOTIDE SEQUENCE</scope>
</reference>
<dbReference type="GO" id="GO:0005524">
    <property type="term" value="F:ATP binding"/>
    <property type="evidence" value="ECO:0007669"/>
    <property type="project" value="UniProtKB-KW"/>
</dbReference>
<sequence length="742" mass="79767">MSISWQASDGHAHHILDVVSRGADGATSDFVISSWTRCVNQYGLDPARPRSPDILEAAMFRERVERSGDLVQCSRLEMATLYQQLSEPEAAVVLVDADGLILHMVSSPQFARDGAAIGFRKGALWSEDQVGTNGMGTCLVARAPLAIRQDEHFFAPYTELTCAAVPVFDHTGKFAAVLDVTSTSRHHQQHSLALLSITAQTIENRLIERGHKDAYPIHFHVRPEFVNSPNGGKLVVGEDGRICAANRAALSLLGVSSVEALCGRRLDEVFHATLDELLRASVESSFHPVPVMRVNAPNPVHAVAQRPASRVQARAIQRGVEPTPVARGAVGGMGPIGAGLGAGMAAGGYPAAPARDAGNGAPVHVGALSSLQSAASAQAQVAGAEVARVATGRTVVDYGEPRLASQRQVARRAIARGIPVLLHGETGAGKEVFARAIHEDSPCSHGPLVAINCASLPETLIESELFGYSTGAFTGAQRGGRRGRIVQANGGTLFLDEIGDMPLALQARLLRVLDERMVTPLGGEDSIRVEFQLVSASHRHLPDLVRRGLFREDLYYRLCGVEVVLPPLRDRADKAELVRRLLALEGAELRLTPDAEALVLRHPWPGNVRQLRHVLRTAAALSEDGLIGPEHMPTLGMAPPSMTGMPAAPTGPMRGMYGDAGREAHGGDLRDPSMHEAMMRIPSGYVPDDAQRQLSPRDELLRALELHRWNISAVAKHLDISRNTLYRRMRNAGIPLQAEPEA</sequence>
<dbReference type="PROSITE" id="PS50045">
    <property type="entry name" value="SIGMA54_INTERACT_4"/>
    <property type="match status" value="1"/>
</dbReference>
<dbReference type="CDD" id="cd00130">
    <property type="entry name" value="PAS"/>
    <property type="match status" value="1"/>
</dbReference>
<dbReference type="PRINTS" id="PR01590">
    <property type="entry name" value="HTHFIS"/>
</dbReference>
<dbReference type="InterPro" id="IPR009057">
    <property type="entry name" value="Homeodomain-like_sf"/>
</dbReference>
<reference evidence="8" key="1">
    <citation type="journal article" date="1996" name="Mol. Microbiol.">
        <title>Signal sensing by sigma 54-dependent regulators: derepression as a control mechanism.</title>
        <authorList>
            <person name="Shingler V."/>
        </authorList>
    </citation>
    <scope>NUCLEOTIDE SEQUENCE</scope>
</reference>
<dbReference type="SUPFAM" id="SSF55785">
    <property type="entry name" value="PYP-like sensor domain (PAS domain)"/>
    <property type="match status" value="1"/>
</dbReference>
<keyword evidence="7" id="KW-1185">Reference proteome</keyword>
<dbReference type="Gene3D" id="3.30.450.40">
    <property type="match status" value="1"/>
</dbReference>
<dbReference type="FunFam" id="3.40.50.300:FF:000006">
    <property type="entry name" value="DNA-binding transcriptional regulator NtrC"/>
    <property type="match status" value="1"/>
</dbReference>
<keyword evidence="1" id="KW-0547">Nucleotide-binding</keyword>
<dbReference type="InterPro" id="IPR027417">
    <property type="entry name" value="P-loop_NTPase"/>
</dbReference>
<dbReference type="Gene3D" id="1.10.8.60">
    <property type="match status" value="1"/>
</dbReference>
<reference evidence="8" key="3">
    <citation type="journal article" date="2020" name="Microbiol. Res.">
        <title>Transcription in the acetoin catabolic pathway is regulated by AcoR and CcpA in Bacillus thuringiensis.</title>
        <authorList>
            <person name="Peng Q."/>
            <person name="Zhao X."/>
            <person name="Wen J."/>
            <person name="Huang M."/>
            <person name="Zhang J."/>
            <person name="Song F."/>
        </authorList>
    </citation>
    <scope>NUCLEOTIDE SEQUENCE</scope>
</reference>
<evidence type="ECO:0000256" key="5">
    <source>
        <dbReference type="ARBA" id="ARBA00023163"/>
    </source>
</evidence>
<evidence type="ECO:0000256" key="3">
    <source>
        <dbReference type="ARBA" id="ARBA00023015"/>
    </source>
</evidence>
<proteinExistence type="predicted"/>
<evidence type="ECO:0000256" key="2">
    <source>
        <dbReference type="ARBA" id="ARBA00022840"/>
    </source>
</evidence>
<dbReference type="InterPro" id="IPR029016">
    <property type="entry name" value="GAF-like_dom_sf"/>
</dbReference>
<dbReference type="Pfam" id="PF00158">
    <property type="entry name" value="Sigma54_activat"/>
    <property type="match status" value="1"/>
</dbReference>
<dbReference type="SUPFAM" id="SSF46689">
    <property type="entry name" value="Homeodomain-like"/>
    <property type="match status" value="1"/>
</dbReference>
<keyword evidence="2" id="KW-0067">ATP-binding</keyword>
<dbReference type="Pfam" id="PF02954">
    <property type="entry name" value="HTH_8"/>
    <property type="match status" value="1"/>
</dbReference>
<evidence type="ECO:0000259" key="6">
    <source>
        <dbReference type="PROSITE" id="PS50045"/>
    </source>
</evidence>
<dbReference type="CDD" id="cd00009">
    <property type="entry name" value="AAA"/>
    <property type="match status" value="1"/>
</dbReference>
<dbReference type="InterPro" id="IPR035965">
    <property type="entry name" value="PAS-like_dom_sf"/>
</dbReference>
<dbReference type="InterPro" id="IPR058031">
    <property type="entry name" value="AAA_lid_NorR"/>
</dbReference>
<dbReference type="SUPFAM" id="SSF55781">
    <property type="entry name" value="GAF domain-like"/>
    <property type="match status" value="1"/>
</dbReference>
<dbReference type="InterPro" id="IPR025943">
    <property type="entry name" value="Sigma_54_int_dom_ATP-bd_2"/>
</dbReference>
<dbReference type="InterPro" id="IPR003593">
    <property type="entry name" value="AAA+_ATPase"/>
</dbReference>
<dbReference type="AlphaFoldDB" id="A0A8B6X377"/>
<dbReference type="PANTHER" id="PTHR32071">
    <property type="entry name" value="TRANSCRIPTIONAL REGULATORY PROTEIN"/>
    <property type="match status" value="1"/>
</dbReference>
<evidence type="ECO:0000256" key="4">
    <source>
        <dbReference type="ARBA" id="ARBA00023125"/>
    </source>
</evidence>
<dbReference type="SMART" id="SM00091">
    <property type="entry name" value="PAS"/>
    <property type="match status" value="1"/>
</dbReference>
<accession>A0A8B6X377</accession>
<keyword evidence="3" id="KW-0805">Transcription regulation</keyword>
<dbReference type="OrthoDB" id="9761705at2"/>
<dbReference type="Gene3D" id="1.10.10.60">
    <property type="entry name" value="Homeodomain-like"/>
    <property type="match status" value="1"/>
</dbReference>
<reference evidence="8" key="4">
    <citation type="submission" date="2025-08" db="UniProtKB">
        <authorList>
            <consortium name="RefSeq"/>
        </authorList>
    </citation>
    <scope>IDENTIFICATION</scope>
</reference>
<keyword evidence="5" id="KW-0804">Transcription</keyword>
<dbReference type="InterPro" id="IPR002078">
    <property type="entry name" value="Sigma_54_int"/>
</dbReference>
<dbReference type="SUPFAM" id="SSF52540">
    <property type="entry name" value="P-loop containing nucleoside triphosphate hydrolases"/>
    <property type="match status" value="1"/>
</dbReference>